<feature type="domain" description="ABC transmembrane type-1" evidence="9">
    <location>
        <begin position="110"/>
        <end position="309"/>
    </location>
</feature>
<dbReference type="Pfam" id="PF00528">
    <property type="entry name" value="BPD_transp_1"/>
    <property type="match status" value="1"/>
</dbReference>
<dbReference type="InterPro" id="IPR050366">
    <property type="entry name" value="BP-dependent_transpt_permease"/>
</dbReference>
<feature type="region of interest" description="Disordered" evidence="8">
    <location>
        <begin position="1"/>
        <end position="32"/>
    </location>
</feature>
<evidence type="ECO:0000313" key="11">
    <source>
        <dbReference type="Proteomes" id="UP001193035"/>
    </source>
</evidence>
<accession>A0ABY2WYM2</accession>
<evidence type="ECO:0000259" key="9">
    <source>
        <dbReference type="PROSITE" id="PS50928"/>
    </source>
</evidence>
<keyword evidence="6 7" id="KW-0472">Membrane</keyword>
<comment type="similarity">
    <text evidence="7">Belongs to the binding-protein-dependent transport system permease family.</text>
</comment>
<proteinExistence type="inferred from homology"/>
<name>A0ABY2WYM2_9RHOB</name>
<comment type="caution">
    <text evidence="10">The sequence shown here is derived from an EMBL/GenBank/DDBJ whole genome shotgun (WGS) entry which is preliminary data.</text>
</comment>
<dbReference type="Pfam" id="PF12911">
    <property type="entry name" value="OppC_N"/>
    <property type="match status" value="1"/>
</dbReference>
<comment type="subcellular location">
    <subcellularLocation>
        <location evidence="1 7">Cell membrane</location>
        <topology evidence="1 7">Multi-pass membrane protein</topology>
    </subcellularLocation>
</comment>
<dbReference type="RefSeq" id="WP_138842088.1">
    <property type="nucleotide sequence ID" value="NZ_VCPD01000003.1"/>
</dbReference>
<evidence type="ECO:0000256" key="1">
    <source>
        <dbReference type="ARBA" id="ARBA00004651"/>
    </source>
</evidence>
<organism evidence="10 11">
    <name type="scientific">Ruegeria sediminis</name>
    <dbReference type="NCBI Taxonomy" id="2583820"/>
    <lineage>
        <taxon>Bacteria</taxon>
        <taxon>Pseudomonadati</taxon>
        <taxon>Pseudomonadota</taxon>
        <taxon>Alphaproteobacteria</taxon>
        <taxon>Rhodobacterales</taxon>
        <taxon>Roseobacteraceae</taxon>
        <taxon>Ruegeria</taxon>
    </lineage>
</organism>
<evidence type="ECO:0000313" key="10">
    <source>
        <dbReference type="EMBL" id="TMV07963.1"/>
    </source>
</evidence>
<reference evidence="10 11" key="1">
    <citation type="submission" date="2019-05" db="EMBL/GenBank/DDBJ databases">
        <title>Ruegeria sp. nov., isolated from tidal flat.</title>
        <authorList>
            <person name="Kim W."/>
        </authorList>
    </citation>
    <scope>NUCLEOTIDE SEQUENCE [LARGE SCALE GENOMIC DNA]</scope>
    <source>
        <strain evidence="10 11">CAU 1488</strain>
    </source>
</reference>
<sequence>MTDKERFVPDEGLAPASTALPAAGPMEELHNPPRSQWRDVWDQFKTHKGAMLGAVLFILIVASVYLGPFFWDIDPTQTAIRERNQGPSWAHPFGTDQLGRDMLARMMAGGQTSVSVGIAAMLLALFLGSFIGVLAGFFRRFDGPLMRLTDLFLALPLLPLLLVMMLLFREPLSAAFGLERGLFILIVSAIGITSWMPTARIVRGDVLALKEREFVLAARSIGTSNSRIIMRHILPNVLSPIMVSATLGIATAIITESALSFLGLGFPPDFPTWGRLLQDGVDYLQQYPERVFWPGLAISLTVLSVNYLGDGLRDALDPRIRGR</sequence>
<dbReference type="SUPFAM" id="SSF161098">
    <property type="entry name" value="MetI-like"/>
    <property type="match status" value="1"/>
</dbReference>
<protein>
    <submittedName>
        <fullName evidence="10">ABC transporter permease</fullName>
    </submittedName>
</protein>
<keyword evidence="5 7" id="KW-1133">Transmembrane helix</keyword>
<dbReference type="Gene3D" id="1.10.3720.10">
    <property type="entry name" value="MetI-like"/>
    <property type="match status" value="1"/>
</dbReference>
<dbReference type="EMBL" id="VCPD01000003">
    <property type="protein sequence ID" value="TMV07963.1"/>
    <property type="molecule type" value="Genomic_DNA"/>
</dbReference>
<feature type="transmembrane region" description="Helical" evidence="7">
    <location>
        <begin position="291"/>
        <end position="309"/>
    </location>
</feature>
<feature type="transmembrane region" description="Helical" evidence="7">
    <location>
        <begin position="181"/>
        <end position="202"/>
    </location>
</feature>
<gene>
    <name evidence="10" type="ORF">FGK63_10960</name>
</gene>
<dbReference type="InterPro" id="IPR035906">
    <property type="entry name" value="MetI-like_sf"/>
</dbReference>
<feature type="transmembrane region" description="Helical" evidence="7">
    <location>
        <begin position="116"/>
        <end position="138"/>
    </location>
</feature>
<feature type="transmembrane region" description="Helical" evidence="7">
    <location>
        <begin position="150"/>
        <end position="169"/>
    </location>
</feature>
<dbReference type="PANTHER" id="PTHR43386:SF23">
    <property type="entry name" value="ABC TRANSPORTER"/>
    <property type="match status" value="1"/>
</dbReference>
<keyword evidence="2 7" id="KW-0813">Transport</keyword>
<keyword evidence="11" id="KW-1185">Reference proteome</keyword>
<evidence type="ECO:0000256" key="4">
    <source>
        <dbReference type="ARBA" id="ARBA00022692"/>
    </source>
</evidence>
<evidence type="ECO:0000256" key="8">
    <source>
        <dbReference type="SAM" id="MobiDB-lite"/>
    </source>
</evidence>
<dbReference type="CDD" id="cd06261">
    <property type="entry name" value="TM_PBP2"/>
    <property type="match status" value="1"/>
</dbReference>
<evidence type="ECO:0000256" key="2">
    <source>
        <dbReference type="ARBA" id="ARBA00022448"/>
    </source>
</evidence>
<evidence type="ECO:0000256" key="7">
    <source>
        <dbReference type="RuleBase" id="RU363032"/>
    </source>
</evidence>
<dbReference type="InterPro" id="IPR025966">
    <property type="entry name" value="OppC_N"/>
</dbReference>
<dbReference type="Proteomes" id="UP001193035">
    <property type="component" value="Unassembled WGS sequence"/>
</dbReference>
<dbReference type="InterPro" id="IPR000515">
    <property type="entry name" value="MetI-like"/>
</dbReference>
<keyword evidence="3" id="KW-1003">Cell membrane</keyword>
<dbReference type="PROSITE" id="PS50928">
    <property type="entry name" value="ABC_TM1"/>
    <property type="match status" value="1"/>
</dbReference>
<keyword evidence="4 7" id="KW-0812">Transmembrane</keyword>
<evidence type="ECO:0000256" key="6">
    <source>
        <dbReference type="ARBA" id="ARBA00023136"/>
    </source>
</evidence>
<feature type="transmembrane region" description="Helical" evidence="7">
    <location>
        <begin position="50"/>
        <end position="71"/>
    </location>
</feature>
<feature type="transmembrane region" description="Helical" evidence="7">
    <location>
        <begin position="237"/>
        <end position="266"/>
    </location>
</feature>
<evidence type="ECO:0000256" key="5">
    <source>
        <dbReference type="ARBA" id="ARBA00022989"/>
    </source>
</evidence>
<evidence type="ECO:0000256" key="3">
    <source>
        <dbReference type="ARBA" id="ARBA00022475"/>
    </source>
</evidence>
<dbReference type="PANTHER" id="PTHR43386">
    <property type="entry name" value="OLIGOPEPTIDE TRANSPORT SYSTEM PERMEASE PROTEIN APPC"/>
    <property type="match status" value="1"/>
</dbReference>